<dbReference type="EMBL" id="JACOGA010000014">
    <property type="protein sequence ID" value="MBC3874897.1"/>
    <property type="molecule type" value="Genomic_DNA"/>
</dbReference>
<dbReference type="RefSeq" id="WP_186942884.1">
    <property type="nucleotide sequence ID" value="NZ_JACOGA010000014.1"/>
</dbReference>
<dbReference type="Proteomes" id="UP000624279">
    <property type="component" value="Unassembled WGS sequence"/>
</dbReference>
<keyword evidence="1" id="KW-0732">Signal</keyword>
<reference evidence="2 3" key="1">
    <citation type="submission" date="2020-08" db="EMBL/GenBank/DDBJ databases">
        <title>Novel species isolated from subtropical streams in China.</title>
        <authorList>
            <person name="Lu H."/>
        </authorList>
    </citation>
    <scope>NUCLEOTIDE SEQUENCE [LARGE SCALE GENOMIC DNA]</scope>
    <source>
        <strain evidence="2 3">LX15W</strain>
    </source>
</reference>
<feature type="signal peptide" evidence="1">
    <location>
        <begin position="1"/>
        <end position="19"/>
    </location>
</feature>
<evidence type="ECO:0000313" key="3">
    <source>
        <dbReference type="Proteomes" id="UP000624279"/>
    </source>
</evidence>
<name>A0ABR6YEA6_9BURK</name>
<protein>
    <submittedName>
        <fullName evidence="2">Uncharacterized protein</fullName>
    </submittedName>
</protein>
<evidence type="ECO:0000256" key="1">
    <source>
        <dbReference type="SAM" id="SignalP"/>
    </source>
</evidence>
<sequence length="190" mass="20660">MTLRLKILLAITAITAWFAFVTENPSAIATPSFPDKVANKVINTSDIKMSNDETSAKKTDQINGSMALPHLIPRSQLIASQTNKETIVDLFKAANWIPAPPPVSPVVITIAPPQAVAPPLDFRFIGKAIIDGQLNIFLARQEKTLVVKEGQSIDANYKVGKIQPPTMELIYLPLNEIQTLIIGNAIGTHN</sequence>
<comment type="caution">
    <text evidence="2">The sequence shown here is derived from an EMBL/GenBank/DDBJ whole genome shotgun (WGS) entry which is preliminary data.</text>
</comment>
<evidence type="ECO:0000313" key="2">
    <source>
        <dbReference type="EMBL" id="MBC3874897.1"/>
    </source>
</evidence>
<keyword evidence="3" id="KW-1185">Reference proteome</keyword>
<feature type="chain" id="PRO_5045244721" evidence="1">
    <location>
        <begin position="20"/>
        <end position="190"/>
    </location>
</feature>
<proteinExistence type="predicted"/>
<organism evidence="2 3">
    <name type="scientific">Undibacterium flavidum</name>
    <dbReference type="NCBI Taxonomy" id="2762297"/>
    <lineage>
        <taxon>Bacteria</taxon>
        <taxon>Pseudomonadati</taxon>
        <taxon>Pseudomonadota</taxon>
        <taxon>Betaproteobacteria</taxon>
        <taxon>Burkholderiales</taxon>
        <taxon>Oxalobacteraceae</taxon>
        <taxon>Undibacterium</taxon>
    </lineage>
</organism>
<gene>
    <name evidence="2" type="ORF">H8K55_14995</name>
</gene>
<accession>A0ABR6YEA6</accession>